<sequence>MSKRLKKRDSVHFWVPNLFEFKGGIQVYLCDILSTISYLQFQRNFLSNTDIVIIDKLDSDKPEVVSKANEFTGNFSFTFMGNVPRVLRTFAFSLKIIIASFRQRPDLILCGHLNFTPVAYLLHLLLGTPYWILVYGVDAWDIKHPLRRRALQAAKKVISISDYTRSRLVKEENLHPDKISLLPVTFNIERFQVKPKPTYLLNRHKLQENQPVVLTVARLADDEQYKGYDQVIQAMCLVRQKMPDVHYVLVGKGSDRPRVEQLIESLGLEDCVTLAGFVPDEEICDYYNLCDVFIMPSKGEGFGIVYLEALACGKPTIGGNQDGAIDALCRGELGILVDPDNVDEIASTLAEILQGKSTHPIIYQPKILRQRVDEIYGFNKFQSNLLRLLKETSFATP</sequence>
<dbReference type="InterPro" id="IPR028098">
    <property type="entry name" value="Glyco_trans_4-like_N"/>
</dbReference>
<dbReference type="Proteomes" id="UP001482513">
    <property type="component" value="Unassembled WGS sequence"/>
</dbReference>
<dbReference type="GO" id="GO:0016757">
    <property type="term" value="F:glycosyltransferase activity"/>
    <property type="evidence" value="ECO:0007669"/>
    <property type="project" value="UniProtKB-KW"/>
</dbReference>
<dbReference type="RefSeq" id="WP_190705486.1">
    <property type="nucleotide sequence ID" value="NZ_JAMPKX010000006.1"/>
</dbReference>
<evidence type="ECO:0000259" key="1">
    <source>
        <dbReference type="Pfam" id="PF00534"/>
    </source>
</evidence>
<gene>
    <name evidence="3" type="ORF">NC992_14590</name>
</gene>
<reference evidence="3 4" key="1">
    <citation type="submission" date="2022-04" db="EMBL/GenBank/DDBJ databases">
        <title>Positive selection, recombination, and allopatry shape intraspecific diversity of widespread and dominant cyanobacteria.</title>
        <authorList>
            <person name="Wei J."/>
            <person name="Shu W."/>
            <person name="Hu C."/>
        </authorList>
    </citation>
    <scope>NUCLEOTIDE SEQUENCE [LARGE SCALE GENOMIC DNA]</scope>
    <source>
        <strain evidence="3 4">DQ-A4</strain>
    </source>
</reference>
<dbReference type="Gene3D" id="3.40.50.2000">
    <property type="entry name" value="Glycogen Phosphorylase B"/>
    <property type="match status" value="2"/>
</dbReference>
<accession>A0ABV0K621</accession>
<dbReference type="Pfam" id="PF00534">
    <property type="entry name" value="Glycos_transf_1"/>
    <property type="match status" value="1"/>
</dbReference>
<dbReference type="EC" id="2.4.-.-" evidence="3"/>
<feature type="domain" description="Glycosyltransferase subfamily 4-like N-terminal" evidence="2">
    <location>
        <begin position="79"/>
        <end position="188"/>
    </location>
</feature>
<keyword evidence="3" id="KW-0808">Transferase</keyword>
<dbReference type="Pfam" id="PF13439">
    <property type="entry name" value="Glyco_transf_4"/>
    <property type="match status" value="1"/>
</dbReference>
<organism evidence="3 4">
    <name type="scientific">Leptolyngbya subtilissima DQ-A4</name>
    <dbReference type="NCBI Taxonomy" id="2933933"/>
    <lineage>
        <taxon>Bacteria</taxon>
        <taxon>Bacillati</taxon>
        <taxon>Cyanobacteriota</taxon>
        <taxon>Cyanophyceae</taxon>
        <taxon>Leptolyngbyales</taxon>
        <taxon>Leptolyngbyaceae</taxon>
        <taxon>Leptolyngbya group</taxon>
        <taxon>Leptolyngbya</taxon>
    </lineage>
</organism>
<keyword evidence="4" id="KW-1185">Reference proteome</keyword>
<dbReference type="EMBL" id="JAMPKX010000006">
    <property type="protein sequence ID" value="MEP0948109.1"/>
    <property type="molecule type" value="Genomic_DNA"/>
</dbReference>
<dbReference type="InterPro" id="IPR001296">
    <property type="entry name" value="Glyco_trans_1"/>
</dbReference>
<proteinExistence type="predicted"/>
<name>A0ABV0K621_9CYAN</name>
<protein>
    <submittedName>
        <fullName evidence="3">Glycosyltransferase</fullName>
        <ecNumber evidence="3">2.4.-.-</ecNumber>
    </submittedName>
</protein>
<evidence type="ECO:0000313" key="3">
    <source>
        <dbReference type="EMBL" id="MEP0948109.1"/>
    </source>
</evidence>
<dbReference type="PANTHER" id="PTHR45947:SF3">
    <property type="entry name" value="SULFOQUINOVOSYL TRANSFERASE SQD2"/>
    <property type="match status" value="1"/>
</dbReference>
<evidence type="ECO:0000313" key="4">
    <source>
        <dbReference type="Proteomes" id="UP001482513"/>
    </source>
</evidence>
<dbReference type="PANTHER" id="PTHR45947">
    <property type="entry name" value="SULFOQUINOVOSYL TRANSFERASE SQD2"/>
    <property type="match status" value="1"/>
</dbReference>
<evidence type="ECO:0000259" key="2">
    <source>
        <dbReference type="Pfam" id="PF13439"/>
    </source>
</evidence>
<dbReference type="SUPFAM" id="SSF53756">
    <property type="entry name" value="UDP-Glycosyltransferase/glycogen phosphorylase"/>
    <property type="match status" value="1"/>
</dbReference>
<feature type="domain" description="Glycosyl transferase family 1" evidence="1">
    <location>
        <begin position="203"/>
        <end position="356"/>
    </location>
</feature>
<dbReference type="InterPro" id="IPR050194">
    <property type="entry name" value="Glycosyltransferase_grp1"/>
</dbReference>
<comment type="caution">
    <text evidence="3">The sequence shown here is derived from an EMBL/GenBank/DDBJ whole genome shotgun (WGS) entry which is preliminary data.</text>
</comment>
<keyword evidence="3" id="KW-0328">Glycosyltransferase</keyword>